<dbReference type="OrthoDB" id="5389892at2759"/>
<reference evidence="2 3" key="1">
    <citation type="submission" date="2015-04" db="EMBL/GenBank/DDBJ databases">
        <authorList>
            <person name="Heijne W.H."/>
            <person name="Fedorova N.D."/>
            <person name="Nierman W.C."/>
            <person name="Vollebregt A.W."/>
            <person name="Zhao Z."/>
            <person name="Wu L."/>
            <person name="Kumar M."/>
            <person name="Stam H."/>
            <person name="van den Berg M.A."/>
            <person name="Pel H.J."/>
        </authorList>
    </citation>
    <scope>NUCLEOTIDE SEQUENCE [LARGE SCALE GENOMIC DNA]</scope>
    <source>
        <strain evidence="2 3">CBS 393.64</strain>
    </source>
</reference>
<dbReference type="AlphaFoldDB" id="A0A0F4Z1N0"/>
<feature type="region of interest" description="Disordered" evidence="1">
    <location>
        <begin position="434"/>
        <end position="470"/>
    </location>
</feature>
<name>A0A0F4Z1N0_RASE3</name>
<dbReference type="GeneID" id="25314571"/>
<organism evidence="2 3">
    <name type="scientific">Rasamsonia emersonii (strain ATCC 16479 / CBS 393.64 / IMI 116815)</name>
    <dbReference type="NCBI Taxonomy" id="1408163"/>
    <lineage>
        <taxon>Eukaryota</taxon>
        <taxon>Fungi</taxon>
        <taxon>Dikarya</taxon>
        <taxon>Ascomycota</taxon>
        <taxon>Pezizomycotina</taxon>
        <taxon>Eurotiomycetes</taxon>
        <taxon>Eurotiomycetidae</taxon>
        <taxon>Eurotiales</taxon>
        <taxon>Trichocomaceae</taxon>
        <taxon>Rasamsonia</taxon>
    </lineage>
</organism>
<gene>
    <name evidence="2" type="ORF">T310_2220</name>
</gene>
<feature type="compositionally biased region" description="Basic and acidic residues" evidence="1">
    <location>
        <begin position="287"/>
        <end position="299"/>
    </location>
</feature>
<dbReference type="PANTHER" id="PTHR28307">
    <property type="entry name" value="PROTEIN PAL1"/>
    <property type="match status" value="1"/>
</dbReference>
<dbReference type="Pfam" id="PF08316">
    <property type="entry name" value="Pal1"/>
    <property type="match status" value="1"/>
</dbReference>
<protein>
    <recommendedName>
        <fullName evidence="4">Pal1 cell morphology protein</fullName>
    </recommendedName>
</protein>
<keyword evidence="3" id="KW-1185">Reference proteome</keyword>
<feature type="region of interest" description="Disordered" evidence="1">
    <location>
        <begin position="265"/>
        <end position="300"/>
    </location>
</feature>
<dbReference type="EMBL" id="LASV01000087">
    <property type="protein sequence ID" value="KKA23768.1"/>
    <property type="molecule type" value="Genomic_DNA"/>
</dbReference>
<sequence>MPGYADHWGHGSSEDILENSTKRLPCKLGIVSRSVRKKSIEMVPGAVSTSDEIQKPLLQARAKRTGECLLFGLSACLQRKRVLASSTGYQSFHHLSITLTADCSCHRSQRCQPKATRRQPSEHSGSCSRDVEESSSLGSAAANRGLGQVICAGCGCLRTTKPFRGNALPEWERSRWSVHRQSPSTPIRLGYASTPSTSFDSAASEPTQSVEARRAATAILELFAADQLYHIPTSGRWLHPHPAVRPTPSEMDGPGTHFYVEDTNPFRNRAGRRQRSSTSPAASFDRSYSESRAGRMVDQHKKKASCCPQEHHHHHHHRMSRVYPDIIDQLDNVGSVQYHHEGPYDAVYPERNRCSLGSPIEALKESNEETLRATPMYKIVDSIRHHRPLDGVAYYPPGTTDPEGHTYQYTEGDNMMAEIEGNFVRAPGMKFTDEDFKNDPFYQDQQRPPRRMGSLRKALGFKGRSRKNTA</sequence>
<dbReference type="GO" id="GO:0005737">
    <property type="term" value="C:cytoplasm"/>
    <property type="evidence" value="ECO:0007669"/>
    <property type="project" value="TreeGrafter"/>
</dbReference>
<evidence type="ECO:0000313" key="3">
    <source>
        <dbReference type="Proteomes" id="UP000053958"/>
    </source>
</evidence>
<evidence type="ECO:0008006" key="4">
    <source>
        <dbReference type="Google" id="ProtNLM"/>
    </source>
</evidence>
<comment type="caution">
    <text evidence="2">The sequence shown here is derived from an EMBL/GenBank/DDBJ whole genome shotgun (WGS) entry which is preliminary data.</text>
</comment>
<dbReference type="RefSeq" id="XP_013330380.1">
    <property type="nucleotide sequence ID" value="XM_013474926.1"/>
</dbReference>
<evidence type="ECO:0000313" key="2">
    <source>
        <dbReference type="EMBL" id="KKA23768.1"/>
    </source>
</evidence>
<dbReference type="Proteomes" id="UP000053958">
    <property type="component" value="Unassembled WGS sequence"/>
</dbReference>
<dbReference type="PANTHER" id="PTHR28307:SF1">
    <property type="entry name" value="PAL1 CELL MORPHOLOGY PROTEIN"/>
    <property type="match status" value="1"/>
</dbReference>
<feature type="compositionally biased region" description="Polar residues" evidence="1">
    <location>
        <begin position="193"/>
        <end position="207"/>
    </location>
</feature>
<dbReference type="InterPro" id="IPR013226">
    <property type="entry name" value="Pal1"/>
</dbReference>
<accession>A0A0F4Z1N0</accession>
<evidence type="ECO:0000256" key="1">
    <source>
        <dbReference type="SAM" id="MobiDB-lite"/>
    </source>
</evidence>
<feature type="region of interest" description="Disordered" evidence="1">
    <location>
        <begin position="187"/>
        <end position="207"/>
    </location>
</feature>
<proteinExistence type="predicted"/>